<dbReference type="PANTHER" id="PTHR46193">
    <property type="entry name" value="6-PHOSPHOGLUCONATE PHOSPHATASE"/>
    <property type="match status" value="1"/>
</dbReference>
<name>A0A9E3HC38_9NOST</name>
<dbReference type="SUPFAM" id="SSF56784">
    <property type="entry name" value="HAD-like"/>
    <property type="match status" value="1"/>
</dbReference>
<proteinExistence type="inferred from homology"/>
<dbReference type="Gene3D" id="1.10.150.240">
    <property type="entry name" value="Putative phosphatase, domain 2"/>
    <property type="match status" value="1"/>
</dbReference>
<dbReference type="InterPro" id="IPR041492">
    <property type="entry name" value="HAD_2"/>
</dbReference>
<evidence type="ECO:0000256" key="3">
    <source>
        <dbReference type="ARBA" id="ARBA00022723"/>
    </source>
</evidence>
<comment type="cofactor">
    <cofactor evidence="1">
        <name>Mg(2+)</name>
        <dbReference type="ChEBI" id="CHEBI:18420"/>
    </cofactor>
</comment>
<evidence type="ECO:0000256" key="1">
    <source>
        <dbReference type="ARBA" id="ARBA00001946"/>
    </source>
</evidence>
<dbReference type="SFLD" id="SFLDG01129">
    <property type="entry name" value="C1.5:_HAD__Beta-PGM__Phosphata"/>
    <property type="match status" value="1"/>
</dbReference>
<dbReference type="GO" id="GO:0003824">
    <property type="term" value="F:catalytic activity"/>
    <property type="evidence" value="ECO:0007669"/>
    <property type="project" value="UniProtKB-ARBA"/>
</dbReference>
<protein>
    <submittedName>
        <fullName evidence="5">HAD family phosphatase</fullName>
    </submittedName>
</protein>
<dbReference type="InterPro" id="IPR023214">
    <property type="entry name" value="HAD_sf"/>
</dbReference>
<dbReference type="EMBL" id="JAHHHW010000140">
    <property type="protein sequence ID" value="MBW4434710.1"/>
    <property type="molecule type" value="Genomic_DNA"/>
</dbReference>
<dbReference type="InterPro" id="IPR051600">
    <property type="entry name" value="Beta-PGM-like"/>
</dbReference>
<dbReference type="Pfam" id="PF13419">
    <property type="entry name" value="HAD_2"/>
    <property type="match status" value="1"/>
</dbReference>
<sequence length="242" mass="27446">MTLKAVLFDFNGVIIDDESIHLQLIDEILIQENLQPQHQDERQASLGRSDRACFQDLLTRRGRVMNEQSLTQLLTKKAQLYAREIEKLEKLPLYPGLDDLIFQVRSHNLNLALVSGAIRQEIELVLERAKLTEYFRVIVAGDDITTSKPEPDGYLLAVECLNQAYPALNLQPSECLAIEDTPAGIQAAKRAGMQVVGIANTYPFHMLQRLANWTVDYLTDLELERVQEVYLQKHCQPTAGEC</sequence>
<dbReference type="PANTHER" id="PTHR46193:SF21">
    <property type="entry name" value="SLL1138 PROTEIN"/>
    <property type="match status" value="1"/>
</dbReference>
<dbReference type="Proteomes" id="UP000813215">
    <property type="component" value="Unassembled WGS sequence"/>
</dbReference>
<keyword evidence="3" id="KW-0479">Metal-binding</keyword>
<dbReference type="InterPro" id="IPR023198">
    <property type="entry name" value="PGP-like_dom2"/>
</dbReference>
<dbReference type="InterPro" id="IPR036412">
    <property type="entry name" value="HAD-like_sf"/>
</dbReference>
<dbReference type="AlphaFoldDB" id="A0A9E3HC38"/>
<evidence type="ECO:0000256" key="4">
    <source>
        <dbReference type="ARBA" id="ARBA00022842"/>
    </source>
</evidence>
<comment type="similarity">
    <text evidence="2">Belongs to the HAD-like hydrolase superfamily. CbbY/CbbZ/Gph/YieH family.</text>
</comment>
<gene>
    <name evidence="5" type="ORF">KME28_24105</name>
</gene>
<dbReference type="NCBIfam" id="TIGR01509">
    <property type="entry name" value="HAD-SF-IA-v3"/>
    <property type="match status" value="1"/>
</dbReference>
<evidence type="ECO:0000313" key="5">
    <source>
        <dbReference type="EMBL" id="MBW4434710.1"/>
    </source>
</evidence>
<comment type="caution">
    <text evidence="5">The sequence shown here is derived from an EMBL/GenBank/DDBJ whole genome shotgun (WGS) entry which is preliminary data.</text>
</comment>
<accession>A0A9E3HC38</accession>
<keyword evidence="4" id="KW-0460">Magnesium</keyword>
<dbReference type="GO" id="GO:0046872">
    <property type="term" value="F:metal ion binding"/>
    <property type="evidence" value="ECO:0007669"/>
    <property type="project" value="UniProtKB-KW"/>
</dbReference>
<dbReference type="InterPro" id="IPR006439">
    <property type="entry name" value="HAD-SF_hydro_IA"/>
</dbReference>
<dbReference type="SFLD" id="SFLDG01135">
    <property type="entry name" value="C1.5.6:_HAD__Beta-PGM__Phospha"/>
    <property type="match status" value="1"/>
</dbReference>
<dbReference type="SFLD" id="SFLDS00003">
    <property type="entry name" value="Haloacid_Dehalogenase"/>
    <property type="match status" value="1"/>
</dbReference>
<reference evidence="5" key="1">
    <citation type="submission" date="2021-05" db="EMBL/GenBank/DDBJ databases">
        <authorList>
            <person name="Pietrasiak N."/>
            <person name="Ward R."/>
            <person name="Stajich J.E."/>
            <person name="Kurbessoian T."/>
        </authorList>
    </citation>
    <scope>NUCLEOTIDE SEQUENCE</scope>
    <source>
        <strain evidence="5">HA4357-MV3</strain>
    </source>
</reference>
<reference evidence="5" key="2">
    <citation type="journal article" date="2022" name="Microbiol. Resour. Announc.">
        <title>Metagenome Sequencing to Explore Phylogenomics of Terrestrial Cyanobacteria.</title>
        <authorList>
            <person name="Ward R.D."/>
            <person name="Stajich J.E."/>
            <person name="Johansen J.R."/>
            <person name="Huntemann M."/>
            <person name="Clum A."/>
            <person name="Foster B."/>
            <person name="Foster B."/>
            <person name="Roux S."/>
            <person name="Palaniappan K."/>
            <person name="Varghese N."/>
            <person name="Mukherjee S."/>
            <person name="Reddy T.B.K."/>
            <person name="Daum C."/>
            <person name="Copeland A."/>
            <person name="Chen I.A."/>
            <person name="Ivanova N.N."/>
            <person name="Kyrpides N.C."/>
            <person name="Shapiro N."/>
            <person name="Eloe-Fadrosh E.A."/>
            <person name="Pietrasiak N."/>
        </authorList>
    </citation>
    <scope>NUCLEOTIDE SEQUENCE</scope>
    <source>
        <strain evidence="5">HA4357-MV3</strain>
    </source>
</reference>
<dbReference type="Gene3D" id="3.40.50.1000">
    <property type="entry name" value="HAD superfamily/HAD-like"/>
    <property type="match status" value="1"/>
</dbReference>
<organism evidence="5 6">
    <name type="scientific">Pelatocladus maniniholoensis HA4357-MV3</name>
    <dbReference type="NCBI Taxonomy" id="1117104"/>
    <lineage>
        <taxon>Bacteria</taxon>
        <taxon>Bacillati</taxon>
        <taxon>Cyanobacteriota</taxon>
        <taxon>Cyanophyceae</taxon>
        <taxon>Nostocales</taxon>
        <taxon>Nostocaceae</taxon>
        <taxon>Pelatocladus</taxon>
    </lineage>
</organism>
<evidence type="ECO:0000256" key="2">
    <source>
        <dbReference type="ARBA" id="ARBA00006171"/>
    </source>
</evidence>
<evidence type="ECO:0000313" key="6">
    <source>
        <dbReference type="Proteomes" id="UP000813215"/>
    </source>
</evidence>